<feature type="region of interest" description="Disordered" evidence="1">
    <location>
        <begin position="63"/>
        <end position="100"/>
    </location>
</feature>
<evidence type="ECO:0000256" key="1">
    <source>
        <dbReference type="SAM" id="MobiDB-lite"/>
    </source>
</evidence>
<protein>
    <recommendedName>
        <fullName evidence="5">Secreted protein</fullName>
    </recommendedName>
</protein>
<keyword evidence="2" id="KW-0812">Transmembrane</keyword>
<gene>
    <name evidence="3" type="ORF">ACFQ16_05485</name>
</gene>
<evidence type="ECO:0000313" key="3">
    <source>
        <dbReference type="EMBL" id="MFD0919188.1"/>
    </source>
</evidence>
<name>A0ABW3FNU3_9PSEU</name>
<comment type="caution">
    <text evidence="3">The sequence shown here is derived from an EMBL/GenBank/DDBJ whole genome shotgun (WGS) entry which is preliminary data.</text>
</comment>
<feature type="region of interest" description="Disordered" evidence="1">
    <location>
        <begin position="1"/>
        <end position="29"/>
    </location>
</feature>
<keyword evidence="2" id="KW-0472">Membrane</keyword>
<evidence type="ECO:0008006" key="5">
    <source>
        <dbReference type="Google" id="ProtNLM"/>
    </source>
</evidence>
<reference evidence="4" key="1">
    <citation type="journal article" date="2019" name="Int. J. Syst. Evol. Microbiol.">
        <title>The Global Catalogue of Microorganisms (GCM) 10K type strain sequencing project: providing services to taxonomists for standard genome sequencing and annotation.</title>
        <authorList>
            <consortium name="The Broad Institute Genomics Platform"/>
            <consortium name="The Broad Institute Genome Sequencing Center for Infectious Disease"/>
            <person name="Wu L."/>
            <person name="Ma J."/>
        </authorList>
    </citation>
    <scope>NUCLEOTIDE SEQUENCE [LARGE SCALE GENOMIC DNA]</scope>
    <source>
        <strain evidence="4">CCUG 56401</strain>
    </source>
</reference>
<feature type="transmembrane region" description="Helical" evidence="2">
    <location>
        <begin position="32"/>
        <end position="50"/>
    </location>
</feature>
<accession>A0ABW3FNU3</accession>
<organism evidence="3 4">
    <name type="scientific">Saccharopolyspora rosea</name>
    <dbReference type="NCBI Taxonomy" id="524884"/>
    <lineage>
        <taxon>Bacteria</taxon>
        <taxon>Bacillati</taxon>
        <taxon>Actinomycetota</taxon>
        <taxon>Actinomycetes</taxon>
        <taxon>Pseudonocardiales</taxon>
        <taxon>Pseudonocardiaceae</taxon>
        <taxon>Saccharopolyspora</taxon>
    </lineage>
</organism>
<proteinExistence type="predicted"/>
<keyword evidence="2" id="KW-1133">Transmembrane helix</keyword>
<sequence>MSAQQTVALVLAQAPPSPNDPGGQGEDFGKSSPVGLLLLVVFAIAVVFLVRSMTKHLKRVPVTFDEKRAEAAAPARAVREETGEPGERTGESEKDDSTGS</sequence>
<feature type="compositionally biased region" description="Low complexity" evidence="1">
    <location>
        <begin position="1"/>
        <end position="14"/>
    </location>
</feature>
<dbReference type="RefSeq" id="WP_345601334.1">
    <property type="nucleotide sequence ID" value="NZ_BAABLT010000033.1"/>
</dbReference>
<keyword evidence="4" id="KW-1185">Reference proteome</keyword>
<dbReference type="EMBL" id="JBHTIW010000002">
    <property type="protein sequence ID" value="MFD0919188.1"/>
    <property type="molecule type" value="Genomic_DNA"/>
</dbReference>
<evidence type="ECO:0000256" key="2">
    <source>
        <dbReference type="SAM" id="Phobius"/>
    </source>
</evidence>
<dbReference type="Proteomes" id="UP001597018">
    <property type="component" value="Unassembled WGS sequence"/>
</dbReference>
<feature type="compositionally biased region" description="Basic and acidic residues" evidence="1">
    <location>
        <begin position="77"/>
        <end position="100"/>
    </location>
</feature>
<evidence type="ECO:0000313" key="4">
    <source>
        <dbReference type="Proteomes" id="UP001597018"/>
    </source>
</evidence>